<sequence>MASRATADSIDARLLSALNDEPRAATITLADRIGVSRNTVQARLNRWDEAGTLKSFEHRVDPSALGYPLQAFVLTNVKQRRLAEVAEALDQVPEVVEVHGLSGMADLLIQVVARDADDLYRVAGHILGIKGVKRTTTALVMRSLVDYRLTPLIDRLTDDTSAG</sequence>
<dbReference type="eggNOG" id="COG1522">
    <property type="taxonomic scope" value="Bacteria"/>
</dbReference>
<keyword evidence="2" id="KW-0238">DNA-binding</keyword>
<dbReference type="Pfam" id="PF01037">
    <property type="entry name" value="AsnC_trans_reg"/>
    <property type="match status" value="1"/>
</dbReference>
<evidence type="ECO:0000313" key="6">
    <source>
        <dbReference type="Proteomes" id="UP000019150"/>
    </source>
</evidence>
<dbReference type="HOGENOM" id="CLU_091233_5_0_11"/>
<proteinExistence type="predicted"/>
<dbReference type="STRING" id="1415166.NONO_c50000"/>
<name>W5TKT7_9NOCA</name>
<dbReference type="Gene3D" id="3.30.70.920">
    <property type="match status" value="1"/>
</dbReference>
<protein>
    <submittedName>
        <fullName evidence="5">Putative transcriptional regulator, AsnC family</fullName>
    </submittedName>
</protein>
<dbReference type="SUPFAM" id="SSF46785">
    <property type="entry name" value="Winged helix' DNA-binding domain"/>
    <property type="match status" value="1"/>
</dbReference>
<dbReference type="InterPro" id="IPR019887">
    <property type="entry name" value="Tscrpt_reg_AsnC/Lrp_C"/>
</dbReference>
<evidence type="ECO:0000313" key="5">
    <source>
        <dbReference type="EMBL" id="AHH19784.1"/>
    </source>
</evidence>
<dbReference type="PATRIC" id="fig|1415166.3.peg.5159"/>
<dbReference type="InterPro" id="IPR036390">
    <property type="entry name" value="WH_DNA-bd_sf"/>
</dbReference>
<dbReference type="GO" id="GO:0005829">
    <property type="term" value="C:cytosol"/>
    <property type="evidence" value="ECO:0007669"/>
    <property type="project" value="TreeGrafter"/>
</dbReference>
<evidence type="ECO:0000259" key="4">
    <source>
        <dbReference type="PROSITE" id="PS50956"/>
    </source>
</evidence>
<dbReference type="InterPro" id="IPR036388">
    <property type="entry name" value="WH-like_DNA-bd_sf"/>
</dbReference>
<reference evidence="5 6" key="1">
    <citation type="journal article" date="2014" name="Appl. Environ. Microbiol.">
        <title>Insights into the Microbial Degradation of Rubber and Gutta-Percha by Analysis of the Complete Genome of Nocardia nova SH22a.</title>
        <authorList>
            <person name="Luo Q."/>
            <person name="Hiessl S."/>
            <person name="Poehlein A."/>
            <person name="Daniel R."/>
            <person name="Steinbuchel A."/>
        </authorList>
    </citation>
    <scope>NUCLEOTIDE SEQUENCE [LARGE SCALE GENOMIC DNA]</scope>
    <source>
        <strain evidence="5">SH22a</strain>
    </source>
</reference>
<keyword evidence="3" id="KW-0804">Transcription</keyword>
<accession>W5TKT7</accession>
<evidence type="ECO:0000256" key="1">
    <source>
        <dbReference type="ARBA" id="ARBA00023015"/>
    </source>
</evidence>
<dbReference type="InterPro" id="IPR011008">
    <property type="entry name" value="Dimeric_a/b-barrel"/>
</dbReference>
<dbReference type="Gene3D" id="1.10.10.10">
    <property type="entry name" value="Winged helix-like DNA-binding domain superfamily/Winged helix DNA-binding domain"/>
    <property type="match status" value="1"/>
</dbReference>
<gene>
    <name evidence="5" type="ORF">NONO_c50000</name>
</gene>
<feature type="domain" description="HTH asnC-type" evidence="4">
    <location>
        <begin position="7"/>
        <end position="68"/>
    </location>
</feature>
<dbReference type="PROSITE" id="PS50956">
    <property type="entry name" value="HTH_ASNC_2"/>
    <property type="match status" value="1"/>
</dbReference>
<dbReference type="RefSeq" id="WP_025351174.1">
    <property type="nucleotide sequence ID" value="NZ_CP006850.1"/>
</dbReference>
<dbReference type="PANTHER" id="PTHR30154:SF34">
    <property type="entry name" value="TRANSCRIPTIONAL REGULATOR AZLB"/>
    <property type="match status" value="1"/>
</dbReference>
<dbReference type="Pfam" id="PF13404">
    <property type="entry name" value="HTH_AsnC-type"/>
    <property type="match status" value="1"/>
</dbReference>
<dbReference type="SMART" id="SM00344">
    <property type="entry name" value="HTH_ASNC"/>
    <property type="match status" value="1"/>
</dbReference>
<dbReference type="AlphaFoldDB" id="W5TKT7"/>
<dbReference type="Proteomes" id="UP000019150">
    <property type="component" value="Chromosome"/>
</dbReference>
<evidence type="ECO:0000256" key="2">
    <source>
        <dbReference type="ARBA" id="ARBA00023125"/>
    </source>
</evidence>
<dbReference type="GO" id="GO:0043565">
    <property type="term" value="F:sequence-specific DNA binding"/>
    <property type="evidence" value="ECO:0007669"/>
    <property type="project" value="InterPro"/>
</dbReference>
<keyword evidence="1" id="KW-0805">Transcription regulation</keyword>
<dbReference type="PANTHER" id="PTHR30154">
    <property type="entry name" value="LEUCINE-RESPONSIVE REGULATORY PROTEIN"/>
    <property type="match status" value="1"/>
</dbReference>
<dbReference type="InterPro" id="IPR000485">
    <property type="entry name" value="AsnC-type_HTH_dom"/>
</dbReference>
<dbReference type="OrthoDB" id="9809462at2"/>
<dbReference type="KEGG" id="nno:NONO_c50000"/>
<evidence type="ECO:0000256" key="3">
    <source>
        <dbReference type="ARBA" id="ARBA00023163"/>
    </source>
</evidence>
<keyword evidence="6" id="KW-1185">Reference proteome</keyword>
<dbReference type="GO" id="GO:0043200">
    <property type="term" value="P:response to amino acid"/>
    <property type="evidence" value="ECO:0007669"/>
    <property type="project" value="TreeGrafter"/>
</dbReference>
<organism evidence="5 6">
    <name type="scientific">Nocardia nova SH22a</name>
    <dbReference type="NCBI Taxonomy" id="1415166"/>
    <lineage>
        <taxon>Bacteria</taxon>
        <taxon>Bacillati</taxon>
        <taxon>Actinomycetota</taxon>
        <taxon>Actinomycetes</taxon>
        <taxon>Mycobacteriales</taxon>
        <taxon>Nocardiaceae</taxon>
        <taxon>Nocardia</taxon>
    </lineage>
</organism>
<dbReference type="EMBL" id="CP006850">
    <property type="protein sequence ID" value="AHH19784.1"/>
    <property type="molecule type" value="Genomic_DNA"/>
</dbReference>
<dbReference type="InterPro" id="IPR019888">
    <property type="entry name" value="Tscrpt_reg_AsnC-like"/>
</dbReference>
<dbReference type="SUPFAM" id="SSF54909">
    <property type="entry name" value="Dimeric alpha+beta barrel"/>
    <property type="match status" value="1"/>
</dbReference>
<dbReference type="PRINTS" id="PR00033">
    <property type="entry name" value="HTHASNC"/>
</dbReference>